<feature type="compositionally biased region" description="Polar residues" evidence="1">
    <location>
        <begin position="46"/>
        <end position="65"/>
    </location>
</feature>
<dbReference type="EMBL" id="JABWDY010015887">
    <property type="protein sequence ID" value="KAF5196524.1"/>
    <property type="molecule type" value="Genomic_DNA"/>
</dbReference>
<keyword evidence="3" id="KW-1185">Reference proteome</keyword>
<proteinExistence type="predicted"/>
<dbReference type="AlphaFoldDB" id="A0A7J6WGG6"/>
<gene>
    <name evidence="2" type="ORF">FRX31_013891</name>
</gene>
<sequence>MHLRISIDKLAKHDLYFPMERTSDVDRLTFITQELSKLNELREPGKSNNPYTTHGYSRSLKWPNT</sequence>
<dbReference type="Proteomes" id="UP000554482">
    <property type="component" value="Unassembled WGS sequence"/>
</dbReference>
<evidence type="ECO:0000313" key="3">
    <source>
        <dbReference type="Proteomes" id="UP000554482"/>
    </source>
</evidence>
<organism evidence="2 3">
    <name type="scientific">Thalictrum thalictroides</name>
    <name type="common">Rue-anemone</name>
    <name type="synonym">Anemone thalictroides</name>
    <dbReference type="NCBI Taxonomy" id="46969"/>
    <lineage>
        <taxon>Eukaryota</taxon>
        <taxon>Viridiplantae</taxon>
        <taxon>Streptophyta</taxon>
        <taxon>Embryophyta</taxon>
        <taxon>Tracheophyta</taxon>
        <taxon>Spermatophyta</taxon>
        <taxon>Magnoliopsida</taxon>
        <taxon>Ranunculales</taxon>
        <taxon>Ranunculaceae</taxon>
        <taxon>Thalictroideae</taxon>
        <taxon>Thalictrum</taxon>
    </lineage>
</organism>
<name>A0A7J6WGG6_THATH</name>
<accession>A0A7J6WGG6</accession>
<evidence type="ECO:0000256" key="1">
    <source>
        <dbReference type="SAM" id="MobiDB-lite"/>
    </source>
</evidence>
<evidence type="ECO:0000313" key="2">
    <source>
        <dbReference type="EMBL" id="KAF5196524.1"/>
    </source>
</evidence>
<comment type="caution">
    <text evidence="2">The sequence shown here is derived from an EMBL/GenBank/DDBJ whole genome shotgun (WGS) entry which is preliminary data.</text>
</comment>
<protein>
    <submittedName>
        <fullName evidence="2">Uncharacterized protein</fullName>
    </submittedName>
</protein>
<feature type="region of interest" description="Disordered" evidence="1">
    <location>
        <begin position="42"/>
        <end position="65"/>
    </location>
</feature>
<reference evidence="2 3" key="1">
    <citation type="submission" date="2020-06" db="EMBL/GenBank/DDBJ databases">
        <title>Transcriptomic and genomic resources for Thalictrum thalictroides and T. hernandezii: Facilitating candidate gene discovery in an emerging model plant lineage.</title>
        <authorList>
            <person name="Arias T."/>
            <person name="Riano-Pachon D.M."/>
            <person name="Di Stilio V.S."/>
        </authorList>
    </citation>
    <scope>NUCLEOTIDE SEQUENCE [LARGE SCALE GENOMIC DNA]</scope>
    <source>
        <strain evidence="3">cv. WT478/WT964</strain>
        <tissue evidence="2">Leaves</tissue>
    </source>
</reference>